<dbReference type="eggNOG" id="arCOG02378">
    <property type="taxonomic scope" value="Archaea"/>
</dbReference>
<dbReference type="GeneID" id="5411852"/>
<feature type="coiled-coil region" evidence="3">
    <location>
        <begin position="240"/>
        <end position="341"/>
    </location>
</feature>
<dbReference type="STRING" id="456442.Mboo_0887"/>
<dbReference type="GO" id="GO:0000160">
    <property type="term" value="P:phosphorelay signal transduction system"/>
    <property type="evidence" value="ECO:0007669"/>
    <property type="project" value="InterPro"/>
</dbReference>
<evidence type="ECO:0000256" key="4">
    <source>
        <dbReference type="SAM" id="MobiDB-lite"/>
    </source>
</evidence>
<feature type="coiled-coil region" evidence="3">
    <location>
        <begin position="525"/>
        <end position="584"/>
    </location>
</feature>
<gene>
    <name evidence="6" type="ordered locus">Mboo_0887</name>
</gene>
<dbReference type="Gene3D" id="3.40.50.2300">
    <property type="match status" value="1"/>
</dbReference>
<feature type="compositionally biased region" description="Acidic residues" evidence="4">
    <location>
        <begin position="945"/>
        <end position="955"/>
    </location>
</feature>
<accession>A7I6P4</accession>
<dbReference type="PANTHER" id="PTHR44591:SF3">
    <property type="entry name" value="RESPONSE REGULATORY DOMAIN-CONTAINING PROTEIN"/>
    <property type="match status" value="1"/>
</dbReference>
<feature type="domain" description="Response regulatory" evidence="5">
    <location>
        <begin position="22"/>
        <end position="138"/>
    </location>
</feature>
<dbReference type="KEGG" id="mbn:Mboo_0887"/>
<feature type="modified residue" description="4-aspartylphosphate" evidence="2">
    <location>
        <position position="71"/>
    </location>
</feature>
<dbReference type="InterPro" id="IPR011006">
    <property type="entry name" value="CheY-like_superfamily"/>
</dbReference>
<dbReference type="OrthoDB" id="387659at2157"/>
<evidence type="ECO:0000256" key="3">
    <source>
        <dbReference type="SAM" id="Coils"/>
    </source>
</evidence>
<protein>
    <submittedName>
        <fullName evidence="6">Response regulator receiver</fullName>
    </submittedName>
</protein>
<dbReference type="EMBL" id="CP000780">
    <property type="protein sequence ID" value="ABS55405.1"/>
    <property type="molecule type" value="Genomic_DNA"/>
</dbReference>
<dbReference type="SUPFAM" id="SSF52172">
    <property type="entry name" value="CheY-like"/>
    <property type="match status" value="1"/>
</dbReference>
<dbReference type="Proteomes" id="UP000002408">
    <property type="component" value="Chromosome"/>
</dbReference>
<feature type="coiled-coil region" evidence="3">
    <location>
        <begin position="627"/>
        <end position="851"/>
    </location>
</feature>
<feature type="coiled-coil region" evidence="3">
    <location>
        <begin position="370"/>
        <end position="443"/>
    </location>
</feature>
<dbReference type="SMART" id="SM00448">
    <property type="entry name" value="REC"/>
    <property type="match status" value="1"/>
</dbReference>
<dbReference type="AlphaFoldDB" id="A7I6P4"/>
<evidence type="ECO:0000256" key="2">
    <source>
        <dbReference type="PROSITE-ProRule" id="PRU00169"/>
    </source>
</evidence>
<name>A7I6P4_METB6</name>
<dbReference type="RefSeq" id="WP_012106429.1">
    <property type="nucleotide sequence ID" value="NC_009712.1"/>
</dbReference>
<dbReference type="PANTHER" id="PTHR44591">
    <property type="entry name" value="STRESS RESPONSE REGULATOR PROTEIN 1"/>
    <property type="match status" value="1"/>
</dbReference>
<organism evidence="6 7">
    <name type="scientific">Methanoregula boonei (strain DSM 21154 / JCM 14090 / 6A8)</name>
    <dbReference type="NCBI Taxonomy" id="456442"/>
    <lineage>
        <taxon>Archaea</taxon>
        <taxon>Methanobacteriati</taxon>
        <taxon>Methanobacteriota</taxon>
        <taxon>Stenosarchaea group</taxon>
        <taxon>Methanomicrobia</taxon>
        <taxon>Methanomicrobiales</taxon>
        <taxon>Methanoregulaceae</taxon>
        <taxon>Methanoregula</taxon>
    </lineage>
</organism>
<evidence type="ECO:0000256" key="1">
    <source>
        <dbReference type="ARBA" id="ARBA00022553"/>
    </source>
</evidence>
<feature type="region of interest" description="Disordered" evidence="4">
    <location>
        <begin position="933"/>
        <end position="1001"/>
    </location>
</feature>
<dbReference type="Pfam" id="PF00072">
    <property type="entry name" value="Response_reg"/>
    <property type="match status" value="1"/>
</dbReference>
<dbReference type="InterPro" id="IPR050595">
    <property type="entry name" value="Bact_response_regulator"/>
</dbReference>
<keyword evidence="1 2" id="KW-0597">Phosphoprotein</keyword>
<feature type="compositionally biased region" description="Acidic residues" evidence="4">
    <location>
        <begin position="962"/>
        <end position="997"/>
    </location>
</feature>
<dbReference type="InterPro" id="IPR001789">
    <property type="entry name" value="Sig_transdc_resp-reg_receiver"/>
</dbReference>
<dbReference type="HOGENOM" id="CLU_287101_0_0_2"/>
<sequence length="1074" mass="118965">MEMNSEPSGTDADIPGGESATDVYILCKDDRDSQELCGQLAPQGYRVTLFSDNTDLQEALREGKPNLLICDASGKDRDGSEFCREIKSDSDLWRIPVLLITGVASLSDLLSVLDSNADNFLARPYDPEYLLSLIETLLASPVEKPDPDKVRTQFKIRHDDHDYVIMADRRKLLEFLLSSFEIAVDRSGELVRIRQALDNLTATLERRVAERTNELSTETARLQMLVNGKVHEIESAAKALEVEKKEEVALRSRLEEHEKTIAALREENTRSTQELEATRARLAESEDTVRTLGTEKNELEQALRGDAESLNRDLAQTRKELEDARKDLTDISGEKDALATQVSGLCHGRDEDKKALDAFSVEIGQLRSSLAGEKNRAESAEVEVKSILQEKAKSEQELRQMIEDITGRAAQQSQECMRLSDVLAEEKEARTAAEEKCVALAQEASKKEAASAAEKNALAEHLATFQQKYDTLTESLGAERQKSQSLEAEIARVSGEKEEAGRSLVDLQDKLREAVALGEEERRLRAEAQADAAEAAATKEAENQALKADNAKAQNELEKAQADLAAARQDLDAALDTHKAIKEELSAAALAGAQSDKLARSAASESEQIKAELATERRLHRATEEKYADLARSAEQIGRERDAAKEQAALLEQELHAQIQELTDALESEKGARARAEEALSQVTPVLESADRRLKEAEEEKAAARVTGEQFTARESELRARIQDLSAALDAEKEAHDQVKDELAEISRQRNVADQQTKTATDKWNADVARLTGQIAELETELRTGLERQRSLEEQLRAAEREQAEKEAALQALSQEIERARSALDAEKEERHAAEEAYAETREALAEIRKKPHVPSTAIEEIPVGGHALVVQSPDLPAPIREVSHALVRKEIDRIVPVQPQVPKDPENPDVEIPHVQIRTVEDLFEEPREIGADELPDAVPAGESPEEPVDDPGEETLQPGDDTEADLPETPDNEDEPGDEAGEEEAGEGETDETDETPGTAVRYAGVPVFSRGQWFDLVKWAHNADSLSHEERIRIVKFGRLIQKGRVLTRRQESQLAELMLLAHAKGYRPHE</sequence>
<dbReference type="PROSITE" id="PS50110">
    <property type="entry name" value="RESPONSE_REGULATORY"/>
    <property type="match status" value="1"/>
</dbReference>
<evidence type="ECO:0000313" key="7">
    <source>
        <dbReference type="Proteomes" id="UP000002408"/>
    </source>
</evidence>
<keyword evidence="7" id="KW-1185">Reference proteome</keyword>
<dbReference type="eggNOG" id="arCOG00371">
    <property type="taxonomic scope" value="Archaea"/>
</dbReference>
<reference evidence="7" key="1">
    <citation type="journal article" date="2015" name="Microbiology">
        <title>Genome of Methanoregula boonei 6A8 reveals adaptations to oligotrophic peatland environments.</title>
        <authorList>
            <person name="Braeuer S."/>
            <person name="Cadillo-Quiroz H."/>
            <person name="Kyrpides N."/>
            <person name="Woyke T."/>
            <person name="Goodwin L."/>
            <person name="Detter C."/>
            <person name="Podell S."/>
            <person name="Yavitt J.B."/>
            <person name="Zinder S.H."/>
        </authorList>
    </citation>
    <scope>NUCLEOTIDE SEQUENCE [LARGE SCALE GENOMIC DNA]</scope>
    <source>
        <strain evidence="7">DSM 21154 / JCM 14090 / 6A8</strain>
    </source>
</reference>
<evidence type="ECO:0000313" key="6">
    <source>
        <dbReference type="EMBL" id="ABS55405.1"/>
    </source>
</evidence>
<evidence type="ECO:0000259" key="5">
    <source>
        <dbReference type="PROSITE" id="PS50110"/>
    </source>
</evidence>
<keyword evidence="3" id="KW-0175">Coiled coil</keyword>
<proteinExistence type="predicted"/>